<evidence type="ECO:0000313" key="9">
    <source>
        <dbReference type="Proteomes" id="UP001152759"/>
    </source>
</evidence>
<feature type="domain" description="DNA-directed RNA polymerase RpoA/D/Rpb3-type" evidence="7">
    <location>
        <begin position="146"/>
        <end position="406"/>
    </location>
</feature>
<dbReference type="Gene3D" id="2.170.120.12">
    <property type="entry name" value="DNA-directed RNA polymerase, insert domain"/>
    <property type="match status" value="1"/>
</dbReference>
<dbReference type="GO" id="GO:0003899">
    <property type="term" value="F:DNA-directed RNA polymerase activity"/>
    <property type="evidence" value="ECO:0007669"/>
    <property type="project" value="InterPro"/>
</dbReference>
<proteinExistence type="inferred from homology"/>
<dbReference type="Gene3D" id="3.30.1360.10">
    <property type="entry name" value="RNA polymerase, RBP11-like subunit"/>
    <property type="match status" value="2"/>
</dbReference>
<evidence type="ECO:0000256" key="5">
    <source>
        <dbReference type="ARBA" id="ARBA00023242"/>
    </source>
</evidence>
<comment type="similarity">
    <text evidence="6">Belongs to the archaeal Rpo3/eukaryotic RPB3 RNA polymerase subunit family.</text>
</comment>
<dbReference type="CDD" id="cd07032">
    <property type="entry name" value="RNAP_I_II_AC40"/>
    <property type="match status" value="1"/>
</dbReference>
<dbReference type="FunFam" id="2.170.120.12:FF:000003">
    <property type="entry name" value="Dna-directed rna polymerases i and iii subunit"/>
    <property type="match status" value="1"/>
</dbReference>
<dbReference type="InterPro" id="IPR033901">
    <property type="entry name" value="RNAPI/III_AC40"/>
</dbReference>
<dbReference type="GO" id="GO:0005666">
    <property type="term" value="C:RNA polymerase III complex"/>
    <property type="evidence" value="ECO:0007669"/>
    <property type="project" value="TreeGrafter"/>
</dbReference>
<dbReference type="Pfam" id="PF01193">
    <property type="entry name" value="RNA_pol_L"/>
    <property type="match status" value="1"/>
</dbReference>
<dbReference type="InterPro" id="IPR022842">
    <property type="entry name" value="RNAP_Rpo3/Rpb3/RPAC1"/>
</dbReference>
<dbReference type="InterPro" id="IPR011262">
    <property type="entry name" value="DNA-dir_RNA_pol_insert"/>
</dbReference>
<organism evidence="8 9">
    <name type="scientific">Bemisia tabaci</name>
    <name type="common">Sweetpotato whitefly</name>
    <name type="synonym">Aleurodes tabaci</name>
    <dbReference type="NCBI Taxonomy" id="7038"/>
    <lineage>
        <taxon>Eukaryota</taxon>
        <taxon>Metazoa</taxon>
        <taxon>Ecdysozoa</taxon>
        <taxon>Arthropoda</taxon>
        <taxon>Hexapoda</taxon>
        <taxon>Insecta</taxon>
        <taxon>Pterygota</taxon>
        <taxon>Neoptera</taxon>
        <taxon>Paraneoptera</taxon>
        <taxon>Hemiptera</taxon>
        <taxon>Sternorrhyncha</taxon>
        <taxon>Aleyrodoidea</taxon>
        <taxon>Aleyrodidae</taxon>
        <taxon>Aleyrodinae</taxon>
        <taxon>Bemisia</taxon>
    </lineage>
</organism>
<evidence type="ECO:0000256" key="1">
    <source>
        <dbReference type="ARBA" id="ARBA00004123"/>
    </source>
</evidence>
<keyword evidence="5" id="KW-0539">Nucleus</keyword>
<evidence type="ECO:0000256" key="3">
    <source>
        <dbReference type="ARBA" id="ARBA00022478"/>
    </source>
</evidence>
<evidence type="ECO:0000259" key="7">
    <source>
        <dbReference type="SMART" id="SM00662"/>
    </source>
</evidence>
<keyword evidence="9" id="KW-1185">Reference proteome</keyword>
<dbReference type="PANTHER" id="PTHR11800:SF13">
    <property type="entry name" value="DNA-DIRECTED RNA POLYMERASES I AND III SUBUNIT RPAC1"/>
    <property type="match status" value="1"/>
</dbReference>
<dbReference type="InterPro" id="IPR036603">
    <property type="entry name" value="RBP11-like"/>
</dbReference>
<dbReference type="InterPro" id="IPR050518">
    <property type="entry name" value="Rpo3/RPB3_RNA_Pol_subunit"/>
</dbReference>
<accession>A0A9P0F8T6</accession>
<evidence type="ECO:0000313" key="8">
    <source>
        <dbReference type="EMBL" id="CAH0394160.1"/>
    </source>
</evidence>
<dbReference type="GO" id="GO:0046983">
    <property type="term" value="F:protein dimerization activity"/>
    <property type="evidence" value="ECO:0007669"/>
    <property type="project" value="InterPro"/>
</dbReference>
<reference evidence="8" key="1">
    <citation type="submission" date="2021-12" db="EMBL/GenBank/DDBJ databases">
        <authorList>
            <person name="King R."/>
        </authorList>
    </citation>
    <scope>NUCLEOTIDE SEQUENCE</scope>
</reference>
<sequence>MGKKNKVTLNEHNVTNTADDFEDLSSDMKENLKDFRDKFRIDIVKYDHEKFEFDMIGIPPAIANAVRRVLISDISDTIINGKPDHHLFPFLKSELEGVNFESVEEVKQAVHSFIRGHAERLPRTRHPKAVLLVLVSVSDLLGSSWLCGEVPTMAIDRVHMLNNTSLMQDEVLAHRLGLIPLKADPRLFEYRTEEESEGTDQDSLQFELKIKCSRNVAAGNDKTLPDDLYIDHKVYSKHLKWIPIGGQEDLYKEEEIGPIHDDILIMKLRPGHEIELRAFAYKGVGRDHAKFSPVATAHYRQLPEIRILRSVAGEKARRLATCFSPGVIGIKKNKEGTEEAYVIDARYDSSSRNVFRYDDLKDCVEMTRVSDHFIFTVESTGALSPDILFIEALKTLKKKCKELSDQIP</sequence>
<dbReference type="HAMAP" id="MF_00320">
    <property type="entry name" value="RNApol_arch_Rpo3"/>
    <property type="match status" value="1"/>
</dbReference>
<comment type="subcellular location">
    <subcellularLocation>
        <location evidence="1">Nucleus</location>
    </subcellularLocation>
</comment>
<dbReference type="SMART" id="SM00662">
    <property type="entry name" value="RPOLD"/>
    <property type="match status" value="1"/>
</dbReference>
<dbReference type="InterPro" id="IPR011263">
    <property type="entry name" value="DNA-dir_RNA_pol_RpoA/D/Rpb3"/>
</dbReference>
<dbReference type="GO" id="GO:0006351">
    <property type="term" value="P:DNA-templated transcription"/>
    <property type="evidence" value="ECO:0007669"/>
    <property type="project" value="InterPro"/>
</dbReference>
<dbReference type="Proteomes" id="UP001152759">
    <property type="component" value="Chromosome 8"/>
</dbReference>
<evidence type="ECO:0000256" key="6">
    <source>
        <dbReference type="ARBA" id="ARBA00025804"/>
    </source>
</evidence>
<keyword evidence="3" id="KW-0240">DNA-directed RNA polymerase</keyword>
<evidence type="ECO:0000256" key="2">
    <source>
        <dbReference type="ARBA" id="ARBA00022083"/>
    </source>
</evidence>
<dbReference type="EMBL" id="OU963869">
    <property type="protein sequence ID" value="CAH0394160.1"/>
    <property type="molecule type" value="Genomic_DNA"/>
</dbReference>
<dbReference type="SUPFAM" id="SSF56553">
    <property type="entry name" value="Insert subdomain of RNA polymerase alpha subunit"/>
    <property type="match status" value="1"/>
</dbReference>
<dbReference type="GO" id="GO:0005736">
    <property type="term" value="C:RNA polymerase I complex"/>
    <property type="evidence" value="ECO:0007669"/>
    <property type="project" value="TreeGrafter"/>
</dbReference>
<dbReference type="PANTHER" id="PTHR11800">
    <property type="entry name" value="DNA-DIRECTED RNA POLYMERASE"/>
    <property type="match status" value="1"/>
</dbReference>
<dbReference type="InterPro" id="IPR036643">
    <property type="entry name" value="RNApol_insert_sf"/>
</dbReference>
<dbReference type="SUPFAM" id="SSF55257">
    <property type="entry name" value="RBP11-like subunits of RNA polymerase"/>
    <property type="match status" value="1"/>
</dbReference>
<name>A0A9P0F8T6_BEMTA</name>
<gene>
    <name evidence="8" type="ORF">BEMITA_LOCUS12490</name>
</gene>
<dbReference type="Pfam" id="PF01000">
    <property type="entry name" value="RNA_pol_A_bac"/>
    <property type="match status" value="1"/>
</dbReference>
<dbReference type="AlphaFoldDB" id="A0A9P0F8T6"/>
<evidence type="ECO:0000256" key="4">
    <source>
        <dbReference type="ARBA" id="ARBA00023163"/>
    </source>
</evidence>
<keyword evidence="4" id="KW-0804">Transcription</keyword>
<dbReference type="NCBIfam" id="NF001988">
    <property type="entry name" value="PRK00783.1"/>
    <property type="match status" value="1"/>
</dbReference>
<protein>
    <recommendedName>
        <fullName evidence="2">DNA-directed RNA polymerases I and III subunit RPAC1</fullName>
    </recommendedName>
</protein>